<dbReference type="EMBL" id="JBIGHZ010000002">
    <property type="protein sequence ID" value="MFG6447963.1"/>
    <property type="molecule type" value="Genomic_DNA"/>
</dbReference>
<keyword evidence="1" id="KW-0472">Membrane</keyword>
<name>A0ABW7FUJ0_9BURK</name>
<keyword evidence="1" id="KW-0812">Transmembrane</keyword>
<evidence type="ECO:0000256" key="1">
    <source>
        <dbReference type="SAM" id="Phobius"/>
    </source>
</evidence>
<feature type="transmembrane region" description="Helical" evidence="1">
    <location>
        <begin position="71"/>
        <end position="89"/>
    </location>
</feature>
<gene>
    <name evidence="2" type="ORF">ACG0Z6_06840</name>
</gene>
<keyword evidence="3" id="KW-1185">Reference proteome</keyword>
<feature type="transmembrane region" description="Helical" evidence="1">
    <location>
        <begin position="25"/>
        <end position="50"/>
    </location>
</feature>
<keyword evidence="1" id="KW-1133">Transmembrane helix</keyword>
<dbReference type="RefSeq" id="WP_394459804.1">
    <property type="nucleotide sequence ID" value="NZ_JBIGHZ010000002.1"/>
</dbReference>
<evidence type="ECO:0000313" key="2">
    <source>
        <dbReference type="EMBL" id="MFG6447963.1"/>
    </source>
</evidence>
<dbReference type="Proteomes" id="UP001606099">
    <property type="component" value="Unassembled WGS sequence"/>
</dbReference>
<sequence>MTTQTLDSAALAAAGMNPQVLNSPLLWAGVLSAAAALMHLACIVGGPAWYRYFGAGERMAQMAAAGQGWPALLTLGITVVLLVWSGYALGASGYVPALRALPWMGAALLAITAIYLLRAVLLLPVWWFKPELVDSFALWSSVVCGVFGAVHAWGLWLWWGGAR</sequence>
<organism evidence="2 3">
    <name type="scientific">Roseateles rivi</name>
    <dbReference type="NCBI Taxonomy" id="3299028"/>
    <lineage>
        <taxon>Bacteria</taxon>
        <taxon>Pseudomonadati</taxon>
        <taxon>Pseudomonadota</taxon>
        <taxon>Betaproteobacteria</taxon>
        <taxon>Burkholderiales</taxon>
        <taxon>Sphaerotilaceae</taxon>
        <taxon>Roseateles</taxon>
    </lineage>
</organism>
<comment type="caution">
    <text evidence="2">The sequence shown here is derived from an EMBL/GenBank/DDBJ whole genome shotgun (WGS) entry which is preliminary data.</text>
</comment>
<proteinExistence type="predicted"/>
<evidence type="ECO:0008006" key="4">
    <source>
        <dbReference type="Google" id="ProtNLM"/>
    </source>
</evidence>
<feature type="transmembrane region" description="Helical" evidence="1">
    <location>
        <begin position="136"/>
        <end position="159"/>
    </location>
</feature>
<accession>A0ABW7FUJ0</accession>
<reference evidence="2 3" key="1">
    <citation type="submission" date="2024-08" db="EMBL/GenBank/DDBJ databases">
        <authorList>
            <person name="Lu H."/>
        </authorList>
    </citation>
    <scope>NUCLEOTIDE SEQUENCE [LARGE SCALE GENOMIC DNA]</scope>
    <source>
        <strain evidence="2 3">BYS180W</strain>
    </source>
</reference>
<protein>
    <recommendedName>
        <fullName evidence="4">DUF3995 domain-containing protein</fullName>
    </recommendedName>
</protein>
<evidence type="ECO:0000313" key="3">
    <source>
        <dbReference type="Proteomes" id="UP001606099"/>
    </source>
</evidence>
<feature type="transmembrane region" description="Helical" evidence="1">
    <location>
        <begin position="101"/>
        <end position="124"/>
    </location>
</feature>